<dbReference type="RefSeq" id="WP_131840571.1">
    <property type="nucleotide sequence ID" value="NZ_SLWB01000023.1"/>
</dbReference>
<evidence type="ECO:0000313" key="3">
    <source>
        <dbReference type="Proteomes" id="UP000294830"/>
    </source>
</evidence>
<reference evidence="2 3" key="1">
    <citation type="submission" date="2019-03" db="EMBL/GenBank/DDBJ databases">
        <title>Genomic Encyclopedia of Archaeal and Bacterial Type Strains, Phase II (KMG-II): from individual species to whole genera.</title>
        <authorList>
            <person name="Goeker M."/>
        </authorList>
    </citation>
    <scope>NUCLEOTIDE SEQUENCE [LARGE SCALE GENOMIC DNA]</scope>
    <source>
        <strain evidence="2 3">RL-C</strain>
    </source>
</reference>
<feature type="chain" id="PRO_5020577682" evidence="1">
    <location>
        <begin position="21"/>
        <end position="370"/>
    </location>
</feature>
<protein>
    <submittedName>
        <fullName evidence="2">Uncharacterized protein</fullName>
    </submittedName>
</protein>
<dbReference type="EMBL" id="SLWB01000023">
    <property type="protein sequence ID" value="TCN61676.1"/>
    <property type="molecule type" value="Genomic_DNA"/>
</dbReference>
<comment type="caution">
    <text evidence="2">The sequence shown here is derived from an EMBL/GenBank/DDBJ whole genome shotgun (WGS) entry which is preliminary data.</text>
</comment>
<dbReference type="OrthoDB" id="1111796at2"/>
<keyword evidence="3" id="KW-1185">Reference proteome</keyword>
<dbReference type="Proteomes" id="UP000294830">
    <property type="component" value="Unassembled WGS sequence"/>
</dbReference>
<evidence type="ECO:0000256" key="1">
    <source>
        <dbReference type="SAM" id="SignalP"/>
    </source>
</evidence>
<evidence type="ECO:0000313" key="2">
    <source>
        <dbReference type="EMBL" id="TCN61676.1"/>
    </source>
</evidence>
<feature type="signal peptide" evidence="1">
    <location>
        <begin position="1"/>
        <end position="20"/>
    </location>
</feature>
<name>A0A4R2E4Y2_9BACT</name>
<proteinExistence type="predicted"/>
<dbReference type="AlphaFoldDB" id="A0A4R2E4Y2"/>
<keyword evidence="1" id="KW-0732">Signal</keyword>
<accession>A0A4R2E4Y2</accession>
<sequence length="370" mass="41724">MLKRTIILSALAGLSLMGSAQPLSIPKSPKSLPDSLSVGIHLDGSSYFYNYEYFKPFASGYTQPGFSLMPTVQTSFGHRLLIGGGAHLKKYWGTTPFAETTPVIFARYEALKNFYVQVGTIESRDGHMLSDLLYNPLYKIDFRQENGLQLRYYGSRIFADAWVSWENYIKQGDKDQERLTAGGSILAQLTPDRTRWEVMIPIQAVFKHIGGQINDKNDPTMRVRTLSNLSLGLQVAYKYSVDGDKVGVLFQPIKFNDSYAFKPFEGNSGNGGLSATLFWATKSVDLKLGYLHGKRFATILGDAIYNSITFDYDHIDYTKNLYTGTAAYHKEVYPGILFRFDAGAYYEPNYGDLDYFYGTGIIFKLERMVK</sequence>
<gene>
    <name evidence="2" type="ORF">CLV25_1237</name>
</gene>
<organism evidence="2 3">
    <name type="scientific">Acetobacteroides hydrogenigenes</name>
    <dbReference type="NCBI Taxonomy" id="979970"/>
    <lineage>
        <taxon>Bacteria</taxon>
        <taxon>Pseudomonadati</taxon>
        <taxon>Bacteroidota</taxon>
        <taxon>Bacteroidia</taxon>
        <taxon>Bacteroidales</taxon>
        <taxon>Rikenellaceae</taxon>
        <taxon>Acetobacteroides</taxon>
    </lineage>
</organism>